<comment type="caution">
    <text evidence="2">Lacks conserved residue(s) required for the propagation of feature annotation.</text>
</comment>
<evidence type="ECO:0000313" key="3">
    <source>
        <dbReference type="EMBL" id="PIS09231.1"/>
    </source>
</evidence>
<dbReference type="EMBL" id="PEZT01000015">
    <property type="protein sequence ID" value="PIS09231.1"/>
    <property type="molecule type" value="Genomic_DNA"/>
</dbReference>
<name>A0A2H0W995_9BACT</name>
<comment type="subunit">
    <text evidence="2">Homodimer.</text>
</comment>
<dbReference type="Proteomes" id="UP000230093">
    <property type="component" value="Unassembled WGS sequence"/>
</dbReference>
<accession>A0A2H0W995</accession>
<dbReference type="CDD" id="cd00475">
    <property type="entry name" value="Cis_IPPS"/>
    <property type="match status" value="1"/>
</dbReference>
<comment type="caution">
    <text evidence="3">The sequence shown here is derived from an EMBL/GenBank/DDBJ whole genome shotgun (WGS) entry which is preliminary data.</text>
</comment>
<feature type="binding site" evidence="2">
    <location>
        <position position="175"/>
    </location>
    <ligand>
        <name>substrate</name>
    </ligand>
</feature>
<comment type="cofactor">
    <cofactor evidence="2">
        <name>Mg(2+)</name>
        <dbReference type="ChEBI" id="CHEBI:18420"/>
    </cofactor>
    <text evidence="2">Binds 2 magnesium ions per subunit.</text>
</comment>
<sequence length="226" mass="26362">MNFPKHIAFIVDGNRRWARKKGLSDIAGHQYVADKIIEPLINHCLKLNIPYLTFWAFSTENWKRGEKFAQAIFMILRKGLKKSIEGYKKAGMRLKIIGDLDKLPSDLVSQIKTWVDESKENDKITVTFALNYGGRDEIIRGINKLLKEKKEKVSQDELEKYLDTFGLPDPDLIIRTGGDKRLSGFLLWQSEYSEIYFTKTLMPDFNPEKLDQALKNFQKRQRRFGK</sequence>
<evidence type="ECO:0000256" key="1">
    <source>
        <dbReference type="ARBA" id="ARBA00022679"/>
    </source>
</evidence>
<dbReference type="GO" id="GO:0045547">
    <property type="term" value="F:ditrans,polycis-polyprenyl diphosphate synthase [(2E,6E)-farnesyl diphosphate specific] activity"/>
    <property type="evidence" value="ECO:0007669"/>
    <property type="project" value="TreeGrafter"/>
</dbReference>
<feature type="binding site" evidence="2">
    <location>
        <position position="194"/>
    </location>
    <ligand>
        <name>Mg(2+)</name>
        <dbReference type="ChEBI" id="CHEBI:18420"/>
    </ligand>
</feature>
<dbReference type="PANTHER" id="PTHR10291:SF0">
    <property type="entry name" value="DEHYDRODOLICHYL DIPHOSPHATE SYNTHASE 2"/>
    <property type="match status" value="1"/>
</dbReference>
<dbReference type="InterPro" id="IPR036424">
    <property type="entry name" value="UPP_synth-like_sf"/>
</dbReference>
<feature type="binding site" evidence="2">
    <location>
        <position position="17"/>
    </location>
    <ligand>
        <name>substrate</name>
    </ligand>
</feature>
<dbReference type="GO" id="GO:0016094">
    <property type="term" value="P:polyprenol biosynthetic process"/>
    <property type="evidence" value="ECO:0007669"/>
    <property type="project" value="TreeGrafter"/>
</dbReference>
<feature type="binding site" evidence="2">
    <location>
        <position position="12"/>
    </location>
    <ligand>
        <name>Mg(2+)</name>
        <dbReference type="ChEBI" id="CHEBI:18420"/>
    </ligand>
</feature>
<dbReference type="GO" id="GO:0000287">
    <property type="term" value="F:magnesium ion binding"/>
    <property type="evidence" value="ECO:0007669"/>
    <property type="project" value="UniProtKB-UniRule"/>
</dbReference>
<comment type="function">
    <text evidence="2">Catalyzes the condensation of isopentenyl diphosphate (IPP) with allylic pyrophosphates generating different type of terpenoids.</text>
</comment>
<feature type="binding site" evidence="2">
    <location>
        <begin position="181"/>
        <end position="183"/>
    </location>
    <ligand>
        <name>substrate</name>
    </ligand>
</feature>
<gene>
    <name evidence="3" type="primary">uppS</name>
    <name evidence="3" type="ORF">COT75_02595</name>
</gene>
<dbReference type="InterPro" id="IPR018520">
    <property type="entry name" value="UPP_synth-like_CS"/>
</dbReference>
<proteinExistence type="inferred from homology"/>
<keyword evidence="1 2" id="KW-0808">Transferase</keyword>
<feature type="binding site" evidence="2">
    <location>
        <position position="64"/>
    </location>
    <ligand>
        <name>substrate</name>
    </ligand>
</feature>
<feature type="binding site" evidence="2">
    <location>
        <begin position="58"/>
        <end position="60"/>
    </location>
    <ligand>
        <name>substrate</name>
    </ligand>
</feature>
<dbReference type="PANTHER" id="PTHR10291">
    <property type="entry name" value="DEHYDRODOLICHYL DIPHOSPHATE SYNTHASE FAMILY MEMBER"/>
    <property type="match status" value="1"/>
</dbReference>
<reference evidence="4" key="1">
    <citation type="submission" date="2017-09" db="EMBL/GenBank/DDBJ databases">
        <title>Depth-based differentiation of microbial function through sediment-hosted aquifers and enrichment of novel symbionts in the deep terrestrial subsurface.</title>
        <authorList>
            <person name="Probst A.J."/>
            <person name="Ladd B."/>
            <person name="Jarett J.K."/>
            <person name="Geller-Mcgrath D.E."/>
            <person name="Sieber C.M.K."/>
            <person name="Emerson J.B."/>
            <person name="Anantharaman K."/>
            <person name="Thomas B.C."/>
            <person name="Malmstrom R."/>
            <person name="Stieglmeier M."/>
            <person name="Klingl A."/>
            <person name="Woyke T."/>
            <person name="Ryan C.M."/>
            <person name="Banfield J.F."/>
        </authorList>
    </citation>
    <scope>NUCLEOTIDE SEQUENCE [LARGE SCALE GENOMIC DNA]</scope>
</reference>
<evidence type="ECO:0000313" key="4">
    <source>
        <dbReference type="Proteomes" id="UP000230093"/>
    </source>
</evidence>
<feature type="binding site" evidence="2">
    <location>
        <position position="29"/>
    </location>
    <ligand>
        <name>substrate</name>
    </ligand>
</feature>
<protein>
    <recommendedName>
        <fullName evidence="2">Isoprenyl transferase</fullName>
        <ecNumber evidence="2">2.5.1.-</ecNumber>
    </recommendedName>
</protein>
<feature type="active site" description="Proton acceptor" evidence="2">
    <location>
        <position position="61"/>
    </location>
</feature>
<keyword evidence="2" id="KW-0479">Metal-binding</keyword>
<keyword evidence="2" id="KW-0460">Magnesium</keyword>
<dbReference type="EC" id="2.5.1.-" evidence="2"/>
<dbReference type="InterPro" id="IPR001441">
    <property type="entry name" value="UPP_synth-like"/>
</dbReference>
<dbReference type="Pfam" id="PF01255">
    <property type="entry name" value="Prenyltransf"/>
    <property type="match status" value="1"/>
</dbReference>
<feature type="binding site" evidence="2">
    <location>
        <begin position="13"/>
        <end position="16"/>
    </location>
    <ligand>
        <name>substrate</name>
    </ligand>
</feature>
<feature type="active site" evidence="2">
    <location>
        <position position="12"/>
    </location>
</feature>
<comment type="similarity">
    <text evidence="2">Belongs to the UPP synthase family.</text>
</comment>
<dbReference type="AlphaFoldDB" id="A0A2H0W995"/>
<feature type="binding site" evidence="2">
    <location>
        <position position="62"/>
    </location>
    <ligand>
        <name>substrate</name>
    </ligand>
</feature>
<dbReference type="NCBIfam" id="TIGR00055">
    <property type="entry name" value="uppS"/>
    <property type="match status" value="1"/>
</dbReference>
<dbReference type="Gene3D" id="3.40.1180.10">
    <property type="entry name" value="Decaprenyl diphosphate synthase-like"/>
    <property type="match status" value="1"/>
</dbReference>
<dbReference type="SUPFAM" id="SSF64005">
    <property type="entry name" value="Undecaprenyl diphosphate synthase"/>
    <property type="match status" value="1"/>
</dbReference>
<evidence type="ECO:0000256" key="2">
    <source>
        <dbReference type="HAMAP-Rule" id="MF_01139"/>
    </source>
</evidence>
<organism evidence="3 4">
    <name type="scientific">Candidatus Beckwithbacteria bacterium CG10_big_fil_rev_8_21_14_0_10_34_10</name>
    <dbReference type="NCBI Taxonomy" id="1974495"/>
    <lineage>
        <taxon>Bacteria</taxon>
        <taxon>Candidatus Beckwithiibacteriota</taxon>
    </lineage>
</organism>
<dbReference type="HAMAP" id="MF_01139">
    <property type="entry name" value="ISPT"/>
    <property type="match status" value="1"/>
</dbReference>
<dbReference type="PROSITE" id="PS01066">
    <property type="entry name" value="UPP_SYNTHASE"/>
    <property type="match status" value="1"/>
</dbReference>